<evidence type="ECO:0000313" key="3">
    <source>
        <dbReference type="Proteomes" id="UP000243588"/>
    </source>
</evidence>
<dbReference type="EMBL" id="FNDQ01000029">
    <property type="protein sequence ID" value="SDH95337.1"/>
    <property type="molecule type" value="Genomic_DNA"/>
</dbReference>
<gene>
    <name evidence="2" type="ORF">SAMN05421818_12928</name>
</gene>
<evidence type="ECO:0000259" key="1">
    <source>
        <dbReference type="Pfam" id="PF13588"/>
    </source>
</evidence>
<sequence length="150" mass="17999">MQRLNFLSFDFRFKNSENKLSIFDVIRKKFILLTPEEWVRQHVVHDLLYVKKYPISLISVEKVVRINGMTKRYDVVVFKPNGEIAILIECKAPQINITQQTFDQIARYNFQLRADFLYVTNGLNHYYCKMDYEQSKYIFLKNLPDYKNGL</sequence>
<dbReference type="AlphaFoldDB" id="A0A1G8GM03"/>
<dbReference type="STRING" id="702745.SAMN05421818_12928"/>
<dbReference type="Proteomes" id="UP000243588">
    <property type="component" value="Unassembled WGS sequence"/>
</dbReference>
<reference evidence="3" key="1">
    <citation type="submission" date="2016-10" db="EMBL/GenBank/DDBJ databases">
        <authorList>
            <person name="Varghese N."/>
            <person name="Submissions S."/>
        </authorList>
    </citation>
    <scope>NUCLEOTIDE SEQUENCE [LARGE SCALE GENOMIC DNA]</scope>
    <source>
        <strain evidence="3">DSM 23313</strain>
    </source>
</reference>
<evidence type="ECO:0000313" key="2">
    <source>
        <dbReference type="EMBL" id="SDH95337.1"/>
    </source>
</evidence>
<feature type="domain" description="Type I restriction enzyme R protein N-terminal" evidence="1">
    <location>
        <begin position="35"/>
        <end position="144"/>
    </location>
</feature>
<name>A0A1G8GM03_9FLAO</name>
<accession>A0A1G8GM03</accession>
<dbReference type="InterPro" id="IPR029464">
    <property type="entry name" value="HSDR_N"/>
</dbReference>
<keyword evidence="3" id="KW-1185">Reference proteome</keyword>
<dbReference type="Pfam" id="PF13588">
    <property type="entry name" value="HSDR_N_2"/>
    <property type="match status" value="1"/>
</dbReference>
<organism evidence="2 3">
    <name type="scientific">Myroides phaeus</name>
    <dbReference type="NCBI Taxonomy" id="702745"/>
    <lineage>
        <taxon>Bacteria</taxon>
        <taxon>Pseudomonadati</taxon>
        <taxon>Bacteroidota</taxon>
        <taxon>Flavobacteriia</taxon>
        <taxon>Flavobacteriales</taxon>
        <taxon>Flavobacteriaceae</taxon>
        <taxon>Myroides</taxon>
    </lineage>
</organism>
<protein>
    <submittedName>
        <fullName evidence="2">Type I restriction enzyme R protein N terminus (HSDR_N)</fullName>
    </submittedName>
</protein>
<dbReference type="RefSeq" id="WP_090410320.1">
    <property type="nucleotide sequence ID" value="NZ_FNDQ01000029.1"/>
</dbReference>
<proteinExistence type="predicted"/>